<keyword evidence="2" id="KW-1185">Reference proteome</keyword>
<sequence length="172" mass="19727">MLSTAKKYHVSFAAIKLDKELKSQLPLWYHLGATKKLRLLNNTRVSDCLRTNHAANIVADIMRIARRDCYIRERASRNDYIPENCECEECTNDRRMGCRHPRKCCQEAEKALAEVKPKWHPDTRSPQDGMSLTRKRQDTNTVALAEGGTLTFDPSLTTRGELSDAFRVFVDL</sequence>
<dbReference type="InParanoid" id="S8DNT9"/>
<name>S8DNT9_FOMSC</name>
<gene>
    <name evidence="1" type="ORF">FOMPIDRAFT_1091276</name>
</gene>
<dbReference type="EMBL" id="KE504309">
    <property type="protein sequence ID" value="EPS93003.1"/>
    <property type="molecule type" value="Genomic_DNA"/>
</dbReference>
<dbReference type="AlphaFoldDB" id="S8DNT9"/>
<accession>S8DNT9</accession>
<dbReference type="HOGENOM" id="CLU_093362_1_0_1"/>
<reference evidence="1 2" key="1">
    <citation type="journal article" date="2012" name="Science">
        <title>The Paleozoic origin of enzymatic lignin decomposition reconstructed from 31 fungal genomes.</title>
        <authorList>
            <person name="Floudas D."/>
            <person name="Binder M."/>
            <person name="Riley R."/>
            <person name="Barry K."/>
            <person name="Blanchette R.A."/>
            <person name="Henrissat B."/>
            <person name="Martinez A.T."/>
            <person name="Otillar R."/>
            <person name="Spatafora J.W."/>
            <person name="Yadav J.S."/>
            <person name="Aerts A."/>
            <person name="Benoit I."/>
            <person name="Boyd A."/>
            <person name="Carlson A."/>
            <person name="Copeland A."/>
            <person name="Coutinho P.M."/>
            <person name="de Vries R.P."/>
            <person name="Ferreira P."/>
            <person name="Findley K."/>
            <person name="Foster B."/>
            <person name="Gaskell J."/>
            <person name="Glotzer D."/>
            <person name="Gorecki P."/>
            <person name="Heitman J."/>
            <person name="Hesse C."/>
            <person name="Hori C."/>
            <person name="Igarashi K."/>
            <person name="Jurgens J.A."/>
            <person name="Kallen N."/>
            <person name="Kersten P."/>
            <person name="Kohler A."/>
            <person name="Kuees U."/>
            <person name="Kumar T.K.A."/>
            <person name="Kuo A."/>
            <person name="LaButti K."/>
            <person name="Larrondo L.F."/>
            <person name="Lindquist E."/>
            <person name="Ling A."/>
            <person name="Lombard V."/>
            <person name="Lucas S."/>
            <person name="Lundell T."/>
            <person name="Martin R."/>
            <person name="McLaughlin D.J."/>
            <person name="Morgenstern I."/>
            <person name="Morin E."/>
            <person name="Murat C."/>
            <person name="Nagy L.G."/>
            <person name="Nolan M."/>
            <person name="Ohm R.A."/>
            <person name="Patyshakuliyeva A."/>
            <person name="Rokas A."/>
            <person name="Ruiz-Duenas F.J."/>
            <person name="Sabat G."/>
            <person name="Salamov A."/>
            <person name="Samejima M."/>
            <person name="Schmutz J."/>
            <person name="Slot J.C."/>
            <person name="St John F."/>
            <person name="Stenlid J."/>
            <person name="Sun H."/>
            <person name="Sun S."/>
            <person name="Syed K."/>
            <person name="Tsang A."/>
            <person name="Wiebenga A."/>
            <person name="Young D."/>
            <person name="Pisabarro A."/>
            <person name="Eastwood D.C."/>
            <person name="Martin F."/>
            <person name="Cullen D."/>
            <person name="Grigoriev I.V."/>
            <person name="Hibbett D.S."/>
        </authorList>
    </citation>
    <scope>NUCLEOTIDE SEQUENCE</scope>
    <source>
        <strain evidence="2">FP-58527</strain>
    </source>
</reference>
<dbReference type="Proteomes" id="UP000015241">
    <property type="component" value="Unassembled WGS sequence"/>
</dbReference>
<evidence type="ECO:0000313" key="1">
    <source>
        <dbReference type="EMBL" id="EPS93003.1"/>
    </source>
</evidence>
<feature type="non-terminal residue" evidence="1">
    <location>
        <position position="172"/>
    </location>
</feature>
<dbReference type="OrthoDB" id="2755942at2759"/>
<organism evidence="1 2">
    <name type="scientific">Fomitopsis schrenkii</name>
    <name type="common">Brown rot fungus</name>
    <dbReference type="NCBI Taxonomy" id="2126942"/>
    <lineage>
        <taxon>Eukaryota</taxon>
        <taxon>Fungi</taxon>
        <taxon>Dikarya</taxon>
        <taxon>Basidiomycota</taxon>
        <taxon>Agaricomycotina</taxon>
        <taxon>Agaricomycetes</taxon>
        <taxon>Polyporales</taxon>
        <taxon>Fomitopsis</taxon>
    </lineage>
</organism>
<protein>
    <submittedName>
        <fullName evidence="1">Uncharacterized protein</fullName>
    </submittedName>
</protein>
<proteinExistence type="predicted"/>
<evidence type="ECO:0000313" key="2">
    <source>
        <dbReference type="Proteomes" id="UP000015241"/>
    </source>
</evidence>